<dbReference type="InterPro" id="IPR029058">
    <property type="entry name" value="AB_hydrolase_fold"/>
</dbReference>
<name>A0AAN9EJT6_CROPI</name>
<dbReference type="PANTHER" id="PTHR23024">
    <property type="entry name" value="ARYLACETAMIDE DEACETYLASE"/>
    <property type="match status" value="1"/>
</dbReference>
<comment type="caution">
    <text evidence="4">The sequence shown here is derived from an EMBL/GenBank/DDBJ whole genome shotgun (WGS) entry which is preliminary data.</text>
</comment>
<sequence>MSILSIPTPDYRLAPENRLPAAIDNGFAIVRWLRDQAVSDKPDHWLSEVADFGCVFISGDSAGANIVHNLAARLGSGSPEMAAVRVKGYVLLEPFFGGTVPSKSEDEGPKDAFLNMELIDRLVNWMIHNSC</sequence>
<dbReference type="Pfam" id="PF07859">
    <property type="entry name" value="Abhydrolase_3"/>
    <property type="match status" value="1"/>
</dbReference>
<reference evidence="4 5" key="1">
    <citation type="submission" date="2024-01" db="EMBL/GenBank/DDBJ databases">
        <title>The genomes of 5 underutilized Papilionoideae crops provide insights into root nodulation and disease resistanc.</title>
        <authorList>
            <person name="Yuan L."/>
        </authorList>
    </citation>
    <scope>NUCLEOTIDE SEQUENCE [LARGE SCALE GENOMIC DNA]</scope>
    <source>
        <strain evidence="4">ZHUSHIDOU_FW_LH</strain>
        <tissue evidence="4">Leaf</tissue>
    </source>
</reference>
<dbReference type="Gene3D" id="3.40.50.1820">
    <property type="entry name" value="alpha/beta hydrolase"/>
    <property type="match status" value="1"/>
</dbReference>
<dbReference type="AlphaFoldDB" id="A0AAN9EJT6"/>
<dbReference type="PROSITE" id="PS01174">
    <property type="entry name" value="LIPASE_GDXG_SER"/>
    <property type="match status" value="1"/>
</dbReference>
<dbReference type="InterPro" id="IPR033140">
    <property type="entry name" value="Lipase_GDXG_put_SER_AS"/>
</dbReference>
<keyword evidence="5" id="KW-1185">Reference proteome</keyword>
<organism evidence="4 5">
    <name type="scientific">Crotalaria pallida</name>
    <name type="common">Smooth rattlebox</name>
    <name type="synonym">Crotalaria striata</name>
    <dbReference type="NCBI Taxonomy" id="3830"/>
    <lineage>
        <taxon>Eukaryota</taxon>
        <taxon>Viridiplantae</taxon>
        <taxon>Streptophyta</taxon>
        <taxon>Embryophyta</taxon>
        <taxon>Tracheophyta</taxon>
        <taxon>Spermatophyta</taxon>
        <taxon>Magnoliopsida</taxon>
        <taxon>eudicotyledons</taxon>
        <taxon>Gunneridae</taxon>
        <taxon>Pentapetalae</taxon>
        <taxon>rosids</taxon>
        <taxon>fabids</taxon>
        <taxon>Fabales</taxon>
        <taxon>Fabaceae</taxon>
        <taxon>Papilionoideae</taxon>
        <taxon>50 kb inversion clade</taxon>
        <taxon>genistoids sensu lato</taxon>
        <taxon>core genistoids</taxon>
        <taxon>Crotalarieae</taxon>
        <taxon>Crotalaria</taxon>
    </lineage>
</organism>
<evidence type="ECO:0000313" key="4">
    <source>
        <dbReference type="EMBL" id="KAK7257566.1"/>
    </source>
</evidence>
<protein>
    <recommendedName>
        <fullName evidence="3">Alpha/beta hydrolase fold-3 domain-containing protein</fullName>
    </recommendedName>
</protein>
<gene>
    <name evidence="4" type="ORF">RIF29_31620</name>
</gene>
<dbReference type="GO" id="GO:0016787">
    <property type="term" value="F:hydrolase activity"/>
    <property type="evidence" value="ECO:0007669"/>
    <property type="project" value="InterPro"/>
</dbReference>
<evidence type="ECO:0000256" key="2">
    <source>
        <dbReference type="PROSITE-ProRule" id="PRU10038"/>
    </source>
</evidence>
<dbReference type="InterPro" id="IPR050466">
    <property type="entry name" value="Carboxylest/Gibb_receptor"/>
</dbReference>
<accession>A0AAN9EJT6</accession>
<feature type="domain" description="Alpha/beta hydrolase fold-3" evidence="3">
    <location>
        <begin position="8"/>
        <end position="126"/>
    </location>
</feature>
<evidence type="ECO:0000313" key="5">
    <source>
        <dbReference type="Proteomes" id="UP001372338"/>
    </source>
</evidence>
<dbReference type="EMBL" id="JAYWIO010000006">
    <property type="protein sequence ID" value="KAK7257566.1"/>
    <property type="molecule type" value="Genomic_DNA"/>
</dbReference>
<dbReference type="PANTHER" id="PTHR23024:SF535">
    <property type="entry name" value="OS07G0162900 PROTEIN"/>
    <property type="match status" value="1"/>
</dbReference>
<proteinExistence type="inferred from homology"/>
<evidence type="ECO:0000256" key="1">
    <source>
        <dbReference type="ARBA" id="ARBA00010515"/>
    </source>
</evidence>
<dbReference type="InterPro" id="IPR013094">
    <property type="entry name" value="AB_hydrolase_3"/>
</dbReference>
<dbReference type="SUPFAM" id="SSF53474">
    <property type="entry name" value="alpha/beta-Hydrolases"/>
    <property type="match status" value="1"/>
</dbReference>
<dbReference type="Proteomes" id="UP001372338">
    <property type="component" value="Unassembled WGS sequence"/>
</dbReference>
<feature type="active site" evidence="2">
    <location>
        <position position="61"/>
    </location>
</feature>
<evidence type="ECO:0000259" key="3">
    <source>
        <dbReference type="Pfam" id="PF07859"/>
    </source>
</evidence>
<comment type="similarity">
    <text evidence="1">Belongs to the 'GDXG' lipolytic enzyme family.</text>
</comment>